<name>A0A542Y6I6_9MICO</name>
<accession>A0A542Y6I6</accession>
<dbReference type="Proteomes" id="UP000319094">
    <property type="component" value="Unassembled WGS sequence"/>
</dbReference>
<dbReference type="PROSITE" id="PS51257">
    <property type="entry name" value="PROKAR_LIPOPROTEIN"/>
    <property type="match status" value="1"/>
</dbReference>
<proteinExistence type="predicted"/>
<gene>
    <name evidence="1" type="ORF">FB468_1723</name>
</gene>
<evidence type="ECO:0000313" key="2">
    <source>
        <dbReference type="Proteomes" id="UP000319094"/>
    </source>
</evidence>
<dbReference type="AlphaFoldDB" id="A0A542Y6I6"/>
<comment type="caution">
    <text evidence="1">The sequence shown here is derived from an EMBL/GenBank/DDBJ whole genome shotgun (WGS) entry which is preliminary data.</text>
</comment>
<keyword evidence="2" id="KW-1185">Reference proteome</keyword>
<dbReference type="EMBL" id="VFON01000001">
    <property type="protein sequence ID" value="TQL43693.1"/>
    <property type="molecule type" value="Genomic_DNA"/>
</dbReference>
<evidence type="ECO:0008006" key="3">
    <source>
        <dbReference type="Google" id="ProtNLM"/>
    </source>
</evidence>
<reference evidence="1 2" key="1">
    <citation type="submission" date="2019-06" db="EMBL/GenBank/DDBJ databases">
        <title>Sequencing the genomes of 1000 actinobacteria strains.</title>
        <authorList>
            <person name="Klenk H.-P."/>
        </authorList>
    </citation>
    <scope>NUCLEOTIDE SEQUENCE [LARGE SCALE GENOMIC DNA]</scope>
    <source>
        <strain evidence="1 2">DSM 8803</strain>
    </source>
</reference>
<evidence type="ECO:0000313" key="1">
    <source>
        <dbReference type="EMBL" id="TQL43693.1"/>
    </source>
</evidence>
<sequence length="192" mass="21545">MRNMKSHFPAPMIGLSLCFLIGCSTSTMPIEHSPVEESRSQTPKNYCEQLLSVETVQSVEPRYEFIGDQLAETDNYQGFISLLDTGSFEAFLWGQSPRFCVWGVPNSDNMTYLFTAQLPPQEMSELIDFLGSGKYQESSDGNTRVFKKQQLAEASTLTFFFEHRLTKDVWVLAVGQSTLLADQVDLSKGSAE</sequence>
<organism evidence="1 2">
    <name type="scientific">Leucobacter komagatae</name>
    <dbReference type="NCBI Taxonomy" id="55969"/>
    <lineage>
        <taxon>Bacteria</taxon>
        <taxon>Bacillati</taxon>
        <taxon>Actinomycetota</taxon>
        <taxon>Actinomycetes</taxon>
        <taxon>Micrococcales</taxon>
        <taxon>Microbacteriaceae</taxon>
        <taxon>Leucobacter</taxon>
    </lineage>
</organism>
<protein>
    <recommendedName>
        <fullName evidence="3">Lipoprotein</fullName>
    </recommendedName>
</protein>